<dbReference type="GeneID" id="78478620"/>
<reference evidence="2 3" key="1">
    <citation type="journal article" date="2016" name="Gut Pathog.">
        <title>Whole genome sequencing of "Faecalibaculum rodentium" ALO17, isolated from C57BL/6J laboratory mouse feces.</title>
        <authorList>
            <person name="Lim S."/>
            <person name="Chang D.H."/>
            <person name="Ahn S."/>
            <person name="Kim B.C."/>
        </authorList>
    </citation>
    <scope>NUCLEOTIDE SEQUENCE [LARGE SCALE GENOMIC DNA]</scope>
    <source>
        <strain evidence="2 3">Alo17</strain>
    </source>
</reference>
<sequence length="555" mass="62263">MKKKRRIFILALLSLSVILIAAGILARQVYPTMYIAPAGNSLSVQVPSMENGEIREDTVTLVRGTAVKLRKRGTDTSMVEYEGKTLEVPSSSLSETYAGCVQVPSVFVRTRTELRKEKNGPLCQVAAEKGEELKVVSASVQDLDSETGMVNWYEVVRGDETYWIPGQYVEPDEESVHAWDEPNVAVSDYWNAAYGEGYSTDAFVAQEDWKPAQKVDFADNPRKDDVRGLHVTLEQLAANPDYYLSLKDRTDLNALVVELKNEGGPVEYESPAAAKWLDTGYQGLSLEQLRELVRQFQDAGYYMIGRISAFKDPVFATAYPEEAIQTTDGQLLEIAQSTWASPYSRKAWEYNADLCEEAAGLFNEVQLDYTRFPEGLATMQGEVELHNTYDESKASAIQHFTQYVRDRVHEHDAYLSVDVFAQVLTAMDDQDLGQYVPGLCIAADYVSPMPYPDHFVNGSLGVENPAMEQGEMLKRYSQIAQSVYADDDQYRPWLQGYSNTAQDVQDQIRAVEETGFKSWLIWCSNGDTEIVEPRVKGMKTVTGKQPEDKTADKTE</sequence>
<feature type="domain" description="DUF4015" evidence="1">
    <location>
        <begin position="228"/>
        <end position="524"/>
    </location>
</feature>
<name>A0A140DWX6_9FIRM</name>
<dbReference type="InterPro" id="IPR025275">
    <property type="entry name" value="DUF4015"/>
</dbReference>
<evidence type="ECO:0000259" key="1">
    <source>
        <dbReference type="Pfam" id="PF13200"/>
    </source>
</evidence>
<dbReference type="Proteomes" id="UP000069771">
    <property type="component" value="Chromosome"/>
</dbReference>
<dbReference type="OrthoDB" id="9774125at2"/>
<proteinExistence type="predicted"/>
<dbReference type="STRING" id="1702221.AALO17_20190"/>
<keyword evidence="3" id="KW-1185">Reference proteome</keyword>
<dbReference type="EMBL" id="CP011391">
    <property type="protein sequence ID" value="AMK55153.1"/>
    <property type="molecule type" value="Genomic_DNA"/>
</dbReference>
<accession>A0A140DWX6</accession>
<protein>
    <recommendedName>
        <fullName evidence="1">DUF4015 domain-containing protein</fullName>
    </recommendedName>
</protein>
<dbReference type="RefSeq" id="WP_067558460.1">
    <property type="nucleotide sequence ID" value="NZ_CP011391.1"/>
</dbReference>
<organism evidence="2 3">
    <name type="scientific">Faecalibaculum rodentium</name>
    <dbReference type="NCBI Taxonomy" id="1702221"/>
    <lineage>
        <taxon>Bacteria</taxon>
        <taxon>Bacillati</taxon>
        <taxon>Bacillota</taxon>
        <taxon>Erysipelotrichia</taxon>
        <taxon>Erysipelotrichales</taxon>
        <taxon>Erysipelotrichaceae</taxon>
        <taxon>Faecalibaculum</taxon>
    </lineage>
</organism>
<evidence type="ECO:0000313" key="3">
    <source>
        <dbReference type="Proteomes" id="UP000069771"/>
    </source>
</evidence>
<dbReference type="Pfam" id="PF13200">
    <property type="entry name" value="DUF4015"/>
    <property type="match status" value="1"/>
</dbReference>
<gene>
    <name evidence="2" type="ORF">AALO17_20190</name>
</gene>
<dbReference type="KEGG" id="fro:AALO17_20190"/>
<dbReference type="AlphaFoldDB" id="A0A140DWX6"/>
<evidence type="ECO:0000313" key="2">
    <source>
        <dbReference type="EMBL" id="AMK55153.1"/>
    </source>
</evidence>